<keyword evidence="2" id="KW-1185">Reference proteome</keyword>
<comment type="caution">
    <text evidence="1">The sequence shown here is derived from an EMBL/GenBank/DDBJ whole genome shotgun (WGS) entry which is preliminary data.</text>
</comment>
<dbReference type="EMBL" id="JAAGWF010000005">
    <property type="protein sequence ID" value="NEK57016.1"/>
    <property type="molecule type" value="Genomic_DNA"/>
</dbReference>
<reference evidence="1 2" key="1">
    <citation type="submission" date="2020-02" db="EMBL/GenBank/DDBJ databases">
        <title>Geodermatophilus sabuli CPCC 205279 I12A-02694.</title>
        <authorList>
            <person name="Jiang Z."/>
        </authorList>
    </citation>
    <scope>NUCLEOTIDE SEQUENCE [LARGE SCALE GENOMIC DNA]</scope>
    <source>
        <strain evidence="1 2">I12A-02694</strain>
    </source>
</reference>
<dbReference type="AlphaFoldDB" id="A0A7K3VWJ3"/>
<dbReference type="Proteomes" id="UP000470246">
    <property type="component" value="Unassembled WGS sequence"/>
</dbReference>
<dbReference type="RefSeq" id="WP_163480211.1">
    <property type="nucleotide sequence ID" value="NZ_JAAGWF010000005.1"/>
</dbReference>
<organism evidence="1 2">
    <name type="scientific">Geodermatophilus sabuli</name>
    <dbReference type="NCBI Taxonomy" id="1564158"/>
    <lineage>
        <taxon>Bacteria</taxon>
        <taxon>Bacillati</taxon>
        <taxon>Actinomycetota</taxon>
        <taxon>Actinomycetes</taxon>
        <taxon>Geodermatophilales</taxon>
        <taxon>Geodermatophilaceae</taxon>
        <taxon>Geodermatophilus</taxon>
    </lineage>
</organism>
<protein>
    <submittedName>
        <fullName evidence="1">Uncharacterized protein</fullName>
    </submittedName>
</protein>
<accession>A0A7K3VWJ3</accession>
<gene>
    <name evidence="1" type="ORF">GCU56_03905</name>
</gene>
<evidence type="ECO:0000313" key="2">
    <source>
        <dbReference type="Proteomes" id="UP000470246"/>
    </source>
</evidence>
<evidence type="ECO:0000313" key="1">
    <source>
        <dbReference type="EMBL" id="NEK57016.1"/>
    </source>
</evidence>
<name>A0A7K3VWJ3_9ACTN</name>
<sequence>MTELDDLIAWINSDQPKSVPELQRAADVLGRHLRTGETRVPEARLRVAVALERLGA</sequence>
<proteinExistence type="predicted"/>